<organism evidence="2 3">
    <name type="scientific">Crystallibacter crystallopoietes</name>
    <dbReference type="NCBI Taxonomy" id="37928"/>
    <lineage>
        <taxon>Bacteria</taxon>
        <taxon>Bacillati</taxon>
        <taxon>Actinomycetota</taxon>
        <taxon>Actinomycetes</taxon>
        <taxon>Micrococcales</taxon>
        <taxon>Micrococcaceae</taxon>
        <taxon>Crystallibacter</taxon>
    </lineage>
</organism>
<name>A0A1H1CT93_9MICC</name>
<accession>A0A1H1CT93</accession>
<dbReference type="RefSeq" id="WP_158300440.1">
    <property type="nucleotide sequence ID" value="NZ_CP018863.1"/>
</dbReference>
<reference evidence="2 3" key="1">
    <citation type="submission" date="2016-10" db="EMBL/GenBank/DDBJ databases">
        <authorList>
            <person name="de Groot N.N."/>
        </authorList>
    </citation>
    <scope>NUCLEOTIDE SEQUENCE [LARGE SCALE GENOMIC DNA]</scope>
    <source>
        <strain evidence="2 3">DSM 20117</strain>
    </source>
</reference>
<evidence type="ECO:0000256" key="1">
    <source>
        <dbReference type="SAM" id="Phobius"/>
    </source>
</evidence>
<dbReference type="Proteomes" id="UP000181917">
    <property type="component" value="Unassembled WGS sequence"/>
</dbReference>
<keyword evidence="1" id="KW-1133">Transmembrane helix</keyword>
<keyword evidence="1" id="KW-0812">Transmembrane</keyword>
<dbReference type="STRING" id="37928.SAMN04489742_2070"/>
<dbReference type="EMBL" id="FNKH01000002">
    <property type="protein sequence ID" value="SDQ67249.1"/>
    <property type="molecule type" value="Genomic_DNA"/>
</dbReference>
<proteinExistence type="predicted"/>
<sequence>MRDKWRSMIRDRELRPWLVLIAALALVAVGCAALIWFSIVVPSVELLHRH</sequence>
<dbReference type="PROSITE" id="PS51257">
    <property type="entry name" value="PROKAR_LIPOPROTEIN"/>
    <property type="match status" value="1"/>
</dbReference>
<gene>
    <name evidence="2" type="ORF">SAMN04489742_2070</name>
</gene>
<keyword evidence="3" id="KW-1185">Reference proteome</keyword>
<protein>
    <submittedName>
        <fullName evidence="2">Uncharacterized protein</fullName>
    </submittedName>
</protein>
<dbReference type="AlphaFoldDB" id="A0A1H1CT93"/>
<evidence type="ECO:0000313" key="2">
    <source>
        <dbReference type="EMBL" id="SDQ67249.1"/>
    </source>
</evidence>
<evidence type="ECO:0000313" key="3">
    <source>
        <dbReference type="Proteomes" id="UP000181917"/>
    </source>
</evidence>
<keyword evidence="1" id="KW-0472">Membrane</keyword>
<feature type="transmembrane region" description="Helical" evidence="1">
    <location>
        <begin position="16"/>
        <end position="39"/>
    </location>
</feature>